<dbReference type="Pfam" id="PF00621">
    <property type="entry name" value="RhoGEF"/>
    <property type="match status" value="1"/>
</dbReference>
<protein>
    <submittedName>
        <fullName evidence="6 7">Uncharacterized protein LOC116305153 isoform X1</fullName>
    </submittedName>
</protein>
<dbReference type="OrthoDB" id="5585231at2759"/>
<feature type="region of interest" description="Disordered" evidence="2">
    <location>
        <begin position="337"/>
        <end position="449"/>
    </location>
</feature>
<dbReference type="GO" id="GO:0005085">
    <property type="term" value="F:guanyl-nucleotide exchange factor activity"/>
    <property type="evidence" value="ECO:0007669"/>
    <property type="project" value="InterPro"/>
</dbReference>
<dbReference type="GO" id="GO:0007266">
    <property type="term" value="P:Rho protein signal transduction"/>
    <property type="evidence" value="ECO:0007669"/>
    <property type="project" value="TreeGrafter"/>
</dbReference>
<dbReference type="InterPro" id="IPR001849">
    <property type="entry name" value="PH_domain"/>
</dbReference>
<dbReference type="KEGG" id="aten:116305153"/>
<evidence type="ECO:0000313" key="9">
    <source>
        <dbReference type="RefSeq" id="XP_031570859.1"/>
    </source>
</evidence>
<keyword evidence="5" id="KW-1185">Reference proteome</keyword>
<dbReference type="RefSeq" id="XP_031570856.1">
    <property type="nucleotide sequence ID" value="XM_031714996.1"/>
</dbReference>
<evidence type="ECO:0000256" key="2">
    <source>
        <dbReference type="SAM" id="MobiDB-lite"/>
    </source>
</evidence>
<keyword evidence="1" id="KW-0175">Coiled coil</keyword>
<evidence type="ECO:0000313" key="5">
    <source>
        <dbReference type="Proteomes" id="UP000515163"/>
    </source>
</evidence>
<feature type="compositionally biased region" description="Polar residues" evidence="2">
    <location>
        <begin position="412"/>
        <end position="431"/>
    </location>
</feature>
<evidence type="ECO:0000259" key="4">
    <source>
        <dbReference type="PROSITE" id="PS50010"/>
    </source>
</evidence>
<evidence type="ECO:0000259" key="3">
    <source>
        <dbReference type="PROSITE" id="PS50003"/>
    </source>
</evidence>
<feature type="compositionally biased region" description="Basic and acidic residues" evidence="2">
    <location>
        <begin position="1"/>
        <end position="13"/>
    </location>
</feature>
<dbReference type="InterPro" id="IPR035899">
    <property type="entry name" value="DBL_dom_sf"/>
</dbReference>
<feature type="compositionally biased region" description="Polar residues" evidence="2">
    <location>
        <begin position="206"/>
        <end position="226"/>
    </location>
</feature>
<feature type="region of interest" description="Disordered" evidence="2">
    <location>
        <begin position="1"/>
        <end position="49"/>
    </location>
</feature>
<feature type="compositionally biased region" description="Polar residues" evidence="2">
    <location>
        <begin position="337"/>
        <end position="354"/>
    </location>
</feature>
<dbReference type="Gene3D" id="1.20.900.10">
    <property type="entry name" value="Dbl homology (DH) domain"/>
    <property type="match status" value="1"/>
</dbReference>
<feature type="region of interest" description="Disordered" evidence="2">
    <location>
        <begin position="173"/>
        <end position="256"/>
    </location>
</feature>
<dbReference type="GeneID" id="116305153"/>
<evidence type="ECO:0000313" key="6">
    <source>
        <dbReference type="RefSeq" id="XP_031570856.1"/>
    </source>
</evidence>
<feature type="domain" description="DH" evidence="4">
    <location>
        <begin position="768"/>
        <end position="960"/>
    </location>
</feature>
<evidence type="ECO:0000313" key="7">
    <source>
        <dbReference type="RefSeq" id="XP_031570857.1"/>
    </source>
</evidence>
<dbReference type="Gene3D" id="2.30.29.30">
    <property type="entry name" value="Pleckstrin-homology domain (PH domain)/Phosphotyrosine-binding domain (PTB)"/>
    <property type="match status" value="1"/>
</dbReference>
<feature type="compositionally biased region" description="Polar residues" evidence="2">
    <location>
        <begin position="591"/>
        <end position="603"/>
    </location>
</feature>
<dbReference type="SUPFAM" id="SSF50729">
    <property type="entry name" value="PH domain-like"/>
    <property type="match status" value="1"/>
</dbReference>
<dbReference type="RefSeq" id="XP_031570858.1">
    <property type="nucleotide sequence ID" value="XM_031714998.1"/>
</dbReference>
<dbReference type="PANTHER" id="PTHR13217">
    <property type="entry name" value="PLECKSTRIN HOMOLOGY DOMAIN-CONTAINING FAMILY G MEMBER 7"/>
    <property type="match status" value="1"/>
</dbReference>
<dbReference type="PROSITE" id="PS50003">
    <property type="entry name" value="PH_DOMAIN"/>
    <property type="match status" value="1"/>
</dbReference>
<dbReference type="SMART" id="SM00325">
    <property type="entry name" value="RhoGEF"/>
    <property type="match status" value="1"/>
</dbReference>
<dbReference type="PROSITE" id="PS00741">
    <property type="entry name" value="DH_1"/>
    <property type="match status" value="1"/>
</dbReference>
<dbReference type="SMART" id="SM00233">
    <property type="entry name" value="PH"/>
    <property type="match status" value="1"/>
</dbReference>
<feature type="region of interest" description="Disordered" evidence="2">
    <location>
        <begin position="590"/>
        <end position="611"/>
    </location>
</feature>
<gene>
    <name evidence="6 7 8 9 10" type="primary">LOC116305153</name>
</gene>
<dbReference type="InterPro" id="IPR040181">
    <property type="entry name" value="PKHG5/7"/>
</dbReference>
<dbReference type="CDD" id="cd00160">
    <property type="entry name" value="RhoGEF"/>
    <property type="match status" value="1"/>
</dbReference>
<accession>A0A6P8IXX4</accession>
<dbReference type="InterPro" id="IPR000219">
    <property type="entry name" value="DH_dom"/>
</dbReference>
<proteinExistence type="predicted"/>
<feature type="region of interest" description="Disordered" evidence="2">
    <location>
        <begin position="1161"/>
        <end position="1190"/>
    </location>
</feature>
<feature type="region of interest" description="Disordered" evidence="2">
    <location>
        <begin position="70"/>
        <end position="91"/>
    </location>
</feature>
<dbReference type="CDD" id="cd13245">
    <property type="entry name" value="PH_PLEKHG7"/>
    <property type="match status" value="1"/>
</dbReference>
<dbReference type="PANTHER" id="PTHR13217:SF6">
    <property type="entry name" value="PLECKSTRIN HOMOLOGY DOMAIN-CONTAINING FAMILY G MEMBER 7"/>
    <property type="match status" value="1"/>
</dbReference>
<dbReference type="InterPro" id="IPR001331">
    <property type="entry name" value="GDS_CDC24_CS"/>
</dbReference>
<feature type="compositionally biased region" description="Basic and acidic residues" evidence="2">
    <location>
        <begin position="227"/>
        <end position="256"/>
    </location>
</feature>
<feature type="domain" description="PH" evidence="3">
    <location>
        <begin position="1014"/>
        <end position="1149"/>
    </location>
</feature>
<evidence type="ECO:0000256" key="1">
    <source>
        <dbReference type="SAM" id="Coils"/>
    </source>
</evidence>
<feature type="coiled-coil region" evidence="1">
    <location>
        <begin position="98"/>
        <end position="146"/>
    </location>
</feature>
<dbReference type="Pfam" id="PF16652">
    <property type="entry name" value="PH_13"/>
    <property type="match status" value="1"/>
</dbReference>
<dbReference type="RefSeq" id="XP_031570860.1">
    <property type="nucleotide sequence ID" value="XM_031715000.1"/>
</dbReference>
<dbReference type="Proteomes" id="UP000515163">
    <property type="component" value="Unplaced"/>
</dbReference>
<dbReference type="AlphaFoldDB" id="A0A6P8IXX4"/>
<organism evidence="5 8">
    <name type="scientific">Actinia tenebrosa</name>
    <name type="common">Australian red waratah sea anemone</name>
    <dbReference type="NCBI Taxonomy" id="6105"/>
    <lineage>
        <taxon>Eukaryota</taxon>
        <taxon>Metazoa</taxon>
        <taxon>Cnidaria</taxon>
        <taxon>Anthozoa</taxon>
        <taxon>Hexacorallia</taxon>
        <taxon>Actiniaria</taxon>
        <taxon>Actiniidae</taxon>
        <taxon>Actinia</taxon>
    </lineage>
</organism>
<evidence type="ECO:0000313" key="8">
    <source>
        <dbReference type="RefSeq" id="XP_031570858.1"/>
    </source>
</evidence>
<evidence type="ECO:0000313" key="10">
    <source>
        <dbReference type="RefSeq" id="XP_031570860.1"/>
    </source>
</evidence>
<feature type="compositionally biased region" description="Low complexity" evidence="2">
    <location>
        <begin position="34"/>
        <end position="44"/>
    </location>
</feature>
<dbReference type="RefSeq" id="XP_031570859.1">
    <property type="nucleotide sequence ID" value="XM_031714999.1"/>
</dbReference>
<name>A0A6P8IXX4_ACTTE</name>
<dbReference type="SUPFAM" id="SSF48065">
    <property type="entry name" value="DBL homology domain (DH-domain)"/>
    <property type="match status" value="1"/>
</dbReference>
<feature type="region of interest" description="Disordered" evidence="2">
    <location>
        <begin position="503"/>
        <end position="527"/>
    </location>
</feature>
<dbReference type="InterPro" id="IPR011993">
    <property type="entry name" value="PH-like_dom_sf"/>
</dbReference>
<feature type="compositionally biased region" description="Acidic residues" evidence="2">
    <location>
        <begin position="510"/>
        <end position="526"/>
    </location>
</feature>
<dbReference type="RefSeq" id="XP_031570857.1">
    <property type="nucleotide sequence ID" value="XM_031714997.1"/>
</dbReference>
<sequence length="1203" mass="137281">MMDLPVDRGRMSERAQTGRSPPPRRRRTREYIPSSHSKPRQSSSDLNSLDSRTIDKVLDVFDQNMNALQQMEQKPTRSHGEATRGRSFENGSQLGERFHILKAENKILRERLQNALQREMKALKTFKRLAKENRQLKLNMRKYERTLLGLYEDETDSDPNEELSRENELQAYTSRLAVPPAKSKRSNSADSDSSYLNTDEDKRSTSMRITRSASTSMEQLNRNVSAKQDKATSTHDLEWRREGSRKTNKEHEVISSDVPKVEDFRWRKNSKDSTSSIDNESNLTDSTKVRLLHRQLVDLQTQSLTERRKYSDVRRYWGDSTSLHSSLEVNPTLHRTLSSPSVLDTNEETPSSNPWRRVSDGAVARSPPDIPHGIRHSFHEDELETVPEITVSVDGYHGDDVDSQGSCELDSPPSTQDDNHSTSHSPMLSYSNDEEDVSQTSPRSSPPLLTIELPAESLNEIEKPSSTTHPSIHRGFRRPPLGHTVSLPAASFEHYVSVFQGVNGSRSDAEETIEEEDEEDLDEDEIPAAALHRRDRRTSVDDDEIYVKKNRDKRQKKTSVSLRFDGDVPREHAEHLAADIAAYLEYRKQCPQESNHTDSSASKPNEEDEISMAESAAIARARSLSRRRGSAVVTLPGERSYQMDLHVFNKQADRFDKSLLHEKSMLHDKRDLSGSTTSLNSIGDPEKRSRWSILKRNKKIIYGKDARRQTEDFKEALSQLRENPKGAIEHELTEYKDSHWTQLIPSPRGTPRRPLSEGFSSLSSQETKRREALWELFHSEVVYLIDHLLVLNEVFLEPLKLLQHMGYLCVVNSSKIFSNVKGLCEVSAKFAADLLLVFKGDQSKQFGNTAAVVTAFTEFGSKLQPQYQEYCLNYSKVLGYLDHCKKSDDFQEYVKWCEADPRCNRLQLTDLLVAPLQHLTKYPLLLKNIRERTSEGEDEHSSLSSVIKSVERSIKELEGKVKSLANFERLQELQNCLVWPSIIELDPKTYVPEFLRGILAKQPCESLLTSPKRQLLYEGPLVLLENTKQDIYAFLFDDMLLLTRYRKYQQKINKKLSLAGMTSDSPPPTPPVVRKVTTTGQYTVYKQPIPLDRFIIIDAEATHAGNTMKNTFIIIHYSRFKQTIGLYTLQAPSQNLKETWTSTLKSAQGSWSEAVASEIAAEAQKPPPISNPEEETETSERISDESVSTNRMLSYHKPIEYHC</sequence>
<feature type="compositionally biased region" description="Basic and acidic residues" evidence="2">
    <location>
        <begin position="74"/>
        <end position="87"/>
    </location>
</feature>
<dbReference type="PROSITE" id="PS50010">
    <property type="entry name" value="DH_2"/>
    <property type="match status" value="1"/>
</dbReference>
<reference evidence="6 7" key="1">
    <citation type="submission" date="2025-04" db="UniProtKB">
        <authorList>
            <consortium name="RefSeq"/>
        </authorList>
    </citation>
    <scope>IDENTIFICATION</scope>
    <source>
        <tissue evidence="6 7">Tentacle</tissue>
    </source>
</reference>